<proteinExistence type="predicted"/>
<reference evidence="1 2" key="1">
    <citation type="journal article" date="2019" name="Sci. Rep.">
        <title>Orb-weaving spider Araneus ventricosus genome elucidates the spidroin gene catalogue.</title>
        <authorList>
            <person name="Kono N."/>
            <person name="Nakamura H."/>
            <person name="Ohtoshi R."/>
            <person name="Moran D.A.P."/>
            <person name="Shinohara A."/>
            <person name="Yoshida Y."/>
            <person name="Fujiwara M."/>
            <person name="Mori M."/>
            <person name="Tomita M."/>
            <person name="Arakawa K."/>
        </authorList>
    </citation>
    <scope>NUCLEOTIDE SEQUENCE [LARGE SCALE GENOMIC DNA]</scope>
</reference>
<comment type="caution">
    <text evidence="1">The sequence shown here is derived from an EMBL/GenBank/DDBJ whole genome shotgun (WGS) entry which is preliminary data.</text>
</comment>
<evidence type="ECO:0000313" key="1">
    <source>
        <dbReference type="EMBL" id="GBL85745.1"/>
    </source>
</evidence>
<sequence length="86" mass="9562">MSCLRRTHLVIGRPCDWSTMTNPAPGKSGLHFGLSAELRGSFSVLEPKMAANHSVILLKLQDCCKYVSLTNPSTGSRWRLRTYTPL</sequence>
<name>A0A4Y2B355_ARAVE</name>
<dbReference type="AlphaFoldDB" id="A0A4Y2B355"/>
<evidence type="ECO:0000313" key="2">
    <source>
        <dbReference type="Proteomes" id="UP000499080"/>
    </source>
</evidence>
<keyword evidence="2" id="KW-1185">Reference proteome</keyword>
<gene>
    <name evidence="1" type="ORF">AVEN_193190_1</name>
</gene>
<protein>
    <submittedName>
        <fullName evidence="1">Uncharacterized protein</fullName>
    </submittedName>
</protein>
<accession>A0A4Y2B355</accession>
<organism evidence="1 2">
    <name type="scientific">Araneus ventricosus</name>
    <name type="common">Orbweaver spider</name>
    <name type="synonym">Epeira ventricosa</name>
    <dbReference type="NCBI Taxonomy" id="182803"/>
    <lineage>
        <taxon>Eukaryota</taxon>
        <taxon>Metazoa</taxon>
        <taxon>Ecdysozoa</taxon>
        <taxon>Arthropoda</taxon>
        <taxon>Chelicerata</taxon>
        <taxon>Arachnida</taxon>
        <taxon>Araneae</taxon>
        <taxon>Araneomorphae</taxon>
        <taxon>Entelegynae</taxon>
        <taxon>Araneoidea</taxon>
        <taxon>Araneidae</taxon>
        <taxon>Araneus</taxon>
    </lineage>
</organism>
<dbReference type="Proteomes" id="UP000499080">
    <property type="component" value="Unassembled WGS sequence"/>
</dbReference>
<dbReference type="EMBL" id="BGPR01000044">
    <property type="protein sequence ID" value="GBL85745.1"/>
    <property type="molecule type" value="Genomic_DNA"/>
</dbReference>